<dbReference type="AlphaFoldDB" id="A0A9Q1BPK3"/>
<dbReference type="PANTHER" id="PTHR45698:SF1">
    <property type="entry name" value="TRACE AMINE-ASSOCIATED RECEPTOR 13C-LIKE"/>
    <property type="match status" value="1"/>
</dbReference>
<dbReference type="PANTHER" id="PTHR45698">
    <property type="entry name" value="TRACE AMINE-ASSOCIATED RECEPTOR 19N-RELATED"/>
    <property type="match status" value="1"/>
</dbReference>
<evidence type="ECO:0000256" key="6">
    <source>
        <dbReference type="SAM" id="MobiDB-lite"/>
    </source>
</evidence>
<keyword evidence="2 5" id="KW-0812">Transmembrane</keyword>
<dbReference type="EMBL" id="JAIZAY010000013">
    <property type="protein sequence ID" value="KAJ8030461.1"/>
    <property type="molecule type" value="Genomic_DNA"/>
</dbReference>
<dbReference type="OrthoDB" id="10029503at2759"/>
<keyword evidence="3 7" id="KW-1133">Transmembrane helix</keyword>
<feature type="region of interest" description="Disordered" evidence="6">
    <location>
        <begin position="422"/>
        <end position="447"/>
    </location>
</feature>
<evidence type="ECO:0000259" key="8">
    <source>
        <dbReference type="PROSITE" id="PS50262"/>
    </source>
</evidence>
<feature type="compositionally biased region" description="Polar residues" evidence="6">
    <location>
        <begin position="426"/>
        <end position="444"/>
    </location>
</feature>
<evidence type="ECO:0000256" key="7">
    <source>
        <dbReference type="SAM" id="Phobius"/>
    </source>
</evidence>
<feature type="domain" description="G-protein coupled receptors family 1 profile" evidence="8">
    <location>
        <begin position="51"/>
        <end position="376"/>
    </location>
</feature>
<gene>
    <name evidence="9" type="ORF">HOLleu_26896</name>
</gene>
<evidence type="ECO:0000256" key="1">
    <source>
        <dbReference type="ARBA" id="ARBA00004370"/>
    </source>
</evidence>
<dbReference type="InterPro" id="IPR017452">
    <property type="entry name" value="GPCR_Rhodpsn_7TM"/>
</dbReference>
<evidence type="ECO:0000313" key="10">
    <source>
        <dbReference type="Proteomes" id="UP001152320"/>
    </source>
</evidence>
<dbReference type="PROSITE" id="PS00237">
    <property type="entry name" value="G_PROTEIN_RECEP_F1_1"/>
    <property type="match status" value="1"/>
</dbReference>
<sequence>MAESSTTNSIDFLRDFSTDVTTTTTGPIEKDAKQAVLHATYVLIGLVGTFGNALVCIVIASTIKKKGTTTNYLIFNQALVDLCTSLQLIFLYTFREMNVPQHGLWGEFLCRFWFSHTLLWTLFVVSTYNLVMLCLERFIAVTLPLYYNSRIKRKSALYMISFCWIGAPFVHFYYPIFFDYLEEGECKKHIELRSASIMGFVIIVWEFLVPFVVMSALYVCIMIALRHQQRRVHGAATSAETNEDPNNGTERKMSNLTVPAHKPLSFISGTPASTDGNQSHLNVTVDQLHEASTNSSSANPSSQIRVKPKGVTSSQRLRRNLTFTLLAVFVMFGLCWMPNHMTFLLFSVGKAQLGTPWHKFTLALAYINMSINPFIYAWKYRQFQQGFKSIFCHKTCFKSNSGTEIAGAQFSYSSATHNNRDRATMSRYTQGSPRNKENGGQNITPPEIAANDLLTNDFTTDVIQ</sequence>
<feature type="transmembrane region" description="Helical" evidence="7">
    <location>
        <begin position="112"/>
        <end position="135"/>
    </location>
</feature>
<feature type="transmembrane region" description="Helical" evidence="7">
    <location>
        <begin position="360"/>
        <end position="378"/>
    </location>
</feature>
<evidence type="ECO:0000256" key="4">
    <source>
        <dbReference type="ARBA" id="ARBA00023136"/>
    </source>
</evidence>
<dbReference type="Pfam" id="PF00001">
    <property type="entry name" value="7tm_1"/>
    <property type="match status" value="1"/>
</dbReference>
<reference evidence="9" key="1">
    <citation type="submission" date="2021-10" db="EMBL/GenBank/DDBJ databases">
        <title>Tropical sea cucumber genome reveals ecological adaptation and Cuvierian tubules defense mechanism.</title>
        <authorList>
            <person name="Chen T."/>
        </authorList>
    </citation>
    <scope>NUCLEOTIDE SEQUENCE</scope>
    <source>
        <strain evidence="9">Nanhai2018</strain>
        <tissue evidence="9">Muscle</tissue>
    </source>
</reference>
<comment type="similarity">
    <text evidence="5">Belongs to the G-protein coupled receptor 1 family.</text>
</comment>
<dbReference type="SUPFAM" id="SSF81321">
    <property type="entry name" value="Family A G protein-coupled receptor-like"/>
    <property type="match status" value="1"/>
</dbReference>
<dbReference type="Proteomes" id="UP001152320">
    <property type="component" value="Chromosome 13"/>
</dbReference>
<evidence type="ECO:0000256" key="5">
    <source>
        <dbReference type="RuleBase" id="RU000688"/>
    </source>
</evidence>
<keyword evidence="4 7" id="KW-0472">Membrane</keyword>
<accession>A0A9Q1BPK3</accession>
<keyword evidence="5 9" id="KW-0675">Receptor</keyword>
<dbReference type="PRINTS" id="PR00237">
    <property type="entry name" value="GPCRRHODOPSN"/>
</dbReference>
<organism evidence="9 10">
    <name type="scientific">Holothuria leucospilota</name>
    <name type="common">Black long sea cucumber</name>
    <name type="synonym">Mertensiothuria leucospilota</name>
    <dbReference type="NCBI Taxonomy" id="206669"/>
    <lineage>
        <taxon>Eukaryota</taxon>
        <taxon>Metazoa</taxon>
        <taxon>Echinodermata</taxon>
        <taxon>Eleutherozoa</taxon>
        <taxon>Echinozoa</taxon>
        <taxon>Holothuroidea</taxon>
        <taxon>Aspidochirotacea</taxon>
        <taxon>Aspidochirotida</taxon>
        <taxon>Holothuriidae</taxon>
        <taxon>Holothuria</taxon>
    </lineage>
</organism>
<feature type="transmembrane region" description="Helical" evidence="7">
    <location>
        <begin position="156"/>
        <end position="177"/>
    </location>
</feature>
<feature type="transmembrane region" description="Helical" evidence="7">
    <location>
        <begin position="323"/>
        <end position="348"/>
    </location>
</feature>
<dbReference type="InterPro" id="IPR000276">
    <property type="entry name" value="GPCR_Rhodpsn"/>
</dbReference>
<evidence type="ECO:0000256" key="2">
    <source>
        <dbReference type="ARBA" id="ARBA00022692"/>
    </source>
</evidence>
<comment type="caution">
    <text evidence="9">The sequence shown here is derived from an EMBL/GenBank/DDBJ whole genome shotgun (WGS) entry which is preliminary data.</text>
</comment>
<protein>
    <submittedName>
        <fullName evidence="9">D(2) dopamine receptor A</fullName>
    </submittedName>
</protein>
<evidence type="ECO:0000313" key="9">
    <source>
        <dbReference type="EMBL" id="KAJ8030461.1"/>
    </source>
</evidence>
<dbReference type="CDD" id="cd00637">
    <property type="entry name" value="7tm_classA_rhodopsin-like"/>
    <property type="match status" value="1"/>
</dbReference>
<comment type="subcellular location">
    <subcellularLocation>
        <location evidence="1">Membrane</location>
    </subcellularLocation>
</comment>
<feature type="compositionally biased region" description="Low complexity" evidence="6">
    <location>
        <begin position="291"/>
        <end position="302"/>
    </location>
</feature>
<feature type="transmembrane region" description="Helical" evidence="7">
    <location>
        <begin position="39"/>
        <end position="60"/>
    </location>
</feature>
<dbReference type="GO" id="GO:0016020">
    <property type="term" value="C:membrane"/>
    <property type="evidence" value="ECO:0007669"/>
    <property type="project" value="UniProtKB-SubCell"/>
</dbReference>
<evidence type="ECO:0000256" key="3">
    <source>
        <dbReference type="ARBA" id="ARBA00022989"/>
    </source>
</evidence>
<feature type="transmembrane region" description="Helical" evidence="7">
    <location>
        <begin position="197"/>
        <end position="225"/>
    </location>
</feature>
<feature type="region of interest" description="Disordered" evidence="6">
    <location>
        <begin position="291"/>
        <end position="310"/>
    </location>
</feature>
<feature type="transmembrane region" description="Helical" evidence="7">
    <location>
        <begin position="72"/>
        <end position="92"/>
    </location>
</feature>
<dbReference type="PROSITE" id="PS50262">
    <property type="entry name" value="G_PROTEIN_RECEP_F1_2"/>
    <property type="match status" value="1"/>
</dbReference>
<keyword evidence="5" id="KW-0297">G-protein coupled receptor</keyword>
<dbReference type="Gene3D" id="1.20.1070.10">
    <property type="entry name" value="Rhodopsin 7-helix transmembrane proteins"/>
    <property type="match status" value="1"/>
</dbReference>
<keyword evidence="5" id="KW-0807">Transducer</keyword>
<proteinExistence type="inferred from homology"/>
<dbReference type="GO" id="GO:0004930">
    <property type="term" value="F:G protein-coupled receptor activity"/>
    <property type="evidence" value="ECO:0007669"/>
    <property type="project" value="UniProtKB-KW"/>
</dbReference>
<name>A0A9Q1BPK3_HOLLE</name>
<keyword evidence="10" id="KW-1185">Reference proteome</keyword>